<name>A0A9P4ISD9_9PEZI</name>
<evidence type="ECO:0000313" key="7">
    <source>
        <dbReference type="EMBL" id="KAF2104989.1"/>
    </source>
</evidence>
<keyword evidence="8" id="KW-1185">Reference proteome</keyword>
<sequence length="600" mass="67683">MSWKAAEATSMPPPVCSGEEPCKRCAHHGHQCFYSEDRAAAEILHGIQSFTNGSHAYIPRISRPDSEGRSDGRSRWELRLERVETMLEKILASLRQDSSLRASAEPEAEQSGANAVDFQGDTAFRAPINTFNANLASVRLQLGLPEQQSQPPSPATVNPHESPHQSIRTPTNSLSKIRVGLRSLPFPTQEEYRRYIKFFFDDINPCHPCVNEADFEVRSEKLLSSLHRGPIDTGFLALNYIIFACTDILTNITPSEQSNVLPGWDWYLAADSLLGKRKFGGRANLTVIQFLIFEAFYLVHADKGNAAYNVIGLACRLCFQLGLHQQSRWAHNQSAYWRHMNQRIFWTVYFTDRRISLSCGRPYGIHDSETDVEEPEWISDRALHPDRPFPDPDHVDSFNMYLSCMVAWAKLAGQVFFVSASNSIGNDENIAILDAKIRHWAETILANIPLLPPPGVAVPSLRHLRQRLLVNTDQHFAYAESFRGAAQMLQNLAVSLQAARRIQDDLRDITHVVTSLLNQEQASEQDLMSLLPQNIDHLFPYGAIDFAQQFSPWPHEIFSDRVEINVHTSTDSTFDPDALGTLDPWDNALQSNHGYGVPWI</sequence>
<dbReference type="GO" id="GO:0000978">
    <property type="term" value="F:RNA polymerase II cis-regulatory region sequence-specific DNA binding"/>
    <property type="evidence" value="ECO:0007669"/>
    <property type="project" value="TreeGrafter"/>
</dbReference>
<dbReference type="EMBL" id="ML978121">
    <property type="protein sequence ID" value="KAF2104989.1"/>
    <property type="molecule type" value="Genomic_DNA"/>
</dbReference>
<evidence type="ECO:0000313" key="8">
    <source>
        <dbReference type="Proteomes" id="UP000799772"/>
    </source>
</evidence>
<dbReference type="Pfam" id="PF04082">
    <property type="entry name" value="Fungal_trans"/>
    <property type="match status" value="1"/>
</dbReference>
<dbReference type="OrthoDB" id="3266505at2759"/>
<evidence type="ECO:0000256" key="3">
    <source>
        <dbReference type="ARBA" id="ARBA00023163"/>
    </source>
</evidence>
<dbReference type="CDD" id="cd12148">
    <property type="entry name" value="fungal_TF_MHR"/>
    <property type="match status" value="1"/>
</dbReference>
<feature type="region of interest" description="Disordered" evidence="5">
    <location>
        <begin position="146"/>
        <end position="171"/>
    </location>
</feature>
<dbReference type="InterPro" id="IPR007219">
    <property type="entry name" value="XnlR_reg_dom"/>
</dbReference>
<gene>
    <name evidence="7" type="ORF">NA57DRAFT_51776</name>
</gene>
<dbReference type="PANTHER" id="PTHR47424:SF3">
    <property type="entry name" value="REGULATORY PROTEIN GAL4"/>
    <property type="match status" value="1"/>
</dbReference>
<dbReference type="GO" id="GO:0005634">
    <property type="term" value="C:nucleus"/>
    <property type="evidence" value="ECO:0007669"/>
    <property type="project" value="TreeGrafter"/>
</dbReference>
<dbReference type="GO" id="GO:0006351">
    <property type="term" value="P:DNA-templated transcription"/>
    <property type="evidence" value="ECO:0007669"/>
    <property type="project" value="InterPro"/>
</dbReference>
<evidence type="ECO:0000256" key="1">
    <source>
        <dbReference type="ARBA" id="ARBA00023015"/>
    </source>
</evidence>
<dbReference type="PANTHER" id="PTHR47424">
    <property type="entry name" value="REGULATORY PROTEIN GAL4"/>
    <property type="match status" value="1"/>
</dbReference>
<dbReference type="InterPro" id="IPR051127">
    <property type="entry name" value="Fungal_SecMet_Regulators"/>
</dbReference>
<reference evidence="7" key="1">
    <citation type="journal article" date="2020" name="Stud. Mycol.">
        <title>101 Dothideomycetes genomes: a test case for predicting lifestyles and emergence of pathogens.</title>
        <authorList>
            <person name="Haridas S."/>
            <person name="Albert R."/>
            <person name="Binder M."/>
            <person name="Bloem J."/>
            <person name="Labutti K."/>
            <person name="Salamov A."/>
            <person name="Andreopoulos B."/>
            <person name="Baker S."/>
            <person name="Barry K."/>
            <person name="Bills G."/>
            <person name="Bluhm B."/>
            <person name="Cannon C."/>
            <person name="Castanera R."/>
            <person name="Culley D."/>
            <person name="Daum C."/>
            <person name="Ezra D."/>
            <person name="Gonzalez J."/>
            <person name="Henrissat B."/>
            <person name="Kuo A."/>
            <person name="Liang C."/>
            <person name="Lipzen A."/>
            <person name="Lutzoni F."/>
            <person name="Magnuson J."/>
            <person name="Mondo S."/>
            <person name="Nolan M."/>
            <person name="Ohm R."/>
            <person name="Pangilinan J."/>
            <person name="Park H.-J."/>
            <person name="Ramirez L."/>
            <person name="Alfaro M."/>
            <person name="Sun H."/>
            <person name="Tritt A."/>
            <person name="Yoshinaga Y."/>
            <person name="Zwiers L.-H."/>
            <person name="Turgeon B."/>
            <person name="Goodwin S."/>
            <person name="Spatafora J."/>
            <person name="Crous P."/>
            <person name="Grigoriev I."/>
        </authorList>
    </citation>
    <scope>NUCLEOTIDE SEQUENCE</scope>
    <source>
        <strain evidence="7">CBS 133067</strain>
    </source>
</reference>
<keyword evidence="2" id="KW-0238">DNA-binding</keyword>
<dbReference type="GO" id="GO:0000981">
    <property type="term" value="F:DNA-binding transcription factor activity, RNA polymerase II-specific"/>
    <property type="evidence" value="ECO:0007669"/>
    <property type="project" value="TreeGrafter"/>
</dbReference>
<protein>
    <recommendedName>
        <fullName evidence="6">Xylanolytic transcriptional activator regulatory domain-containing protein</fullName>
    </recommendedName>
</protein>
<feature type="domain" description="Xylanolytic transcriptional activator regulatory" evidence="6">
    <location>
        <begin position="307"/>
        <end position="381"/>
    </location>
</feature>
<dbReference type="SMART" id="SM00906">
    <property type="entry name" value="Fungal_trans"/>
    <property type="match status" value="1"/>
</dbReference>
<comment type="caution">
    <text evidence="7">The sequence shown here is derived from an EMBL/GenBank/DDBJ whole genome shotgun (WGS) entry which is preliminary data.</text>
</comment>
<accession>A0A9P4ISD9</accession>
<evidence type="ECO:0000259" key="6">
    <source>
        <dbReference type="SMART" id="SM00906"/>
    </source>
</evidence>
<evidence type="ECO:0000256" key="2">
    <source>
        <dbReference type="ARBA" id="ARBA00023125"/>
    </source>
</evidence>
<dbReference type="AlphaFoldDB" id="A0A9P4ISD9"/>
<keyword evidence="4" id="KW-0539">Nucleus</keyword>
<dbReference type="GO" id="GO:0008270">
    <property type="term" value="F:zinc ion binding"/>
    <property type="evidence" value="ECO:0007669"/>
    <property type="project" value="InterPro"/>
</dbReference>
<keyword evidence="3" id="KW-0804">Transcription</keyword>
<dbReference type="GO" id="GO:0000435">
    <property type="term" value="P:positive regulation of transcription from RNA polymerase II promoter by galactose"/>
    <property type="evidence" value="ECO:0007669"/>
    <property type="project" value="TreeGrafter"/>
</dbReference>
<dbReference type="Proteomes" id="UP000799772">
    <property type="component" value="Unassembled WGS sequence"/>
</dbReference>
<evidence type="ECO:0000256" key="5">
    <source>
        <dbReference type="SAM" id="MobiDB-lite"/>
    </source>
</evidence>
<proteinExistence type="predicted"/>
<evidence type="ECO:0000256" key="4">
    <source>
        <dbReference type="ARBA" id="ARBA00023242"/>
    </source>
</evidence>
<keyword evidence="1" id="KW-0805">Transcription regulation</keyword>
<organism evidence="7 8">
    <name type="scientific">Rhizodiscina lignyota</name>
    <dbReference type="NCBI Taxonomy" id="1504668"/>
    <lineage>
        <taxon>Eukaryota</taxon>
        <taxon>Fungi</taxon>
        <taxon>Dikarya</taxon>
        <taxon>Ascomycota</taxon>
        <taxon>Pezizomycotina</taxon>
        <taxon>Dothideomycetes</taxon>
        <taxon>Pleosporomycetidae</taxon>
        <taxon>Aulographales</taxon>
        <taxon>Rhizodiscinaceae</taxon>
        <taxon>Rhizodiscina</taxon>
    </lineage>
</organism>